<name>A0A1T4L8N3_9HYPH</name>
<accession>A0A1T4L8N3</accession>
<organism evidence="6 7">
    <name type="scientific">Enhydrobacter aerosaccus</name>
    <dbReference type="NCBI Taxonomy" id="225324"/>
    <lineage>
        <taxon>Bacteria</taxon>
        <taxon>Pseudomonadati</taxon>
        <taxon>Pseudomonadota</taxon>
        <taxon>Alphaproteobacteria</taxon>
        <taxon>Hyphomicrobiales</taxon>
        <taxon>Enhydrobacter</taxon>
    </lineage>
</organism>
<dbReference type="AlphaFoldDB" id="A0A1T4L8N3"/>
<dbReference type="InterPro" id="IPR052952">
    <property type="entry name" value="MFS-Transporter"/>
</dbReference>
<proteinExistence type="predicted"/>
<feature type="transmembrane region" description="Helical" evidence="4">
    <location>
        <begin position="43"/>
        <end position="66"/>
    </location>
</feature>
<evidence type="ECO:0000256" key="3">
    <source>
        <dbReference type="ARBA" id="ARBA00023136"/>
    </source>
</evidence>
<reference evidence="7" key="1">
    <citation type="submission" date="2017-02" db="EMBL/GenBank/DDBJ databases">
        <authorList>
            <person name="Varghese N."/>
            <person name="Submissions S."/>
        </authorList>
    </citation>
    <scope>NUCLEOTIDE SEQUENCE [LARGE SCALE GENOMIC DNA]</scope>
    <source>
        <strain evidence="7">ATCC 27094</strain>
    </source>
</reference>
<dbReference type="SUPFAM" id="SSF103473">
    <property type="entry name" value="MFS general substrate transporter"/>
    <property type="match status" value="1"/>
</dbReference>
<dbReference type="InterPro" id="IPR020846">
    <property type="entry name" value="MFS_dom"/>
</dbReference>
<dbReference type="Proteomes" id="UP000190092">
    <property type="component" value="Unassembled WGS sequence"/>
</dbReference>
<dbReference type="Gene3D" id="1.20.1250.20">
    <property type="entry name" value="MFS general substrate transporter like domains"/>
    <property type="match status" value="2"/>
</dbReference>
<keyword evidence="1 4" id="KW-0812">Transmembrane</keyword>
<feature type="transmembrane region" description="Helical" evidence="4">
    <location>
        <begin position="366"/>
        <end position="384"/>
    </location>
</feature>
<feature type="transmembrane region" description="Helical" evidence="4">
    <location>
        <begin position="216"/>
        <end position="235"/>
    </location>
</feature>
<dbReference type="GO" id="GO:0022857">
    <property type="term" value="F:transmembrane transporter activity"/>
    <property type="evidence" value="ECO:0007669"/>
    <property type="project" value="InterPro"/>
</dbReference>
<dbReference type="EMBL" id="FUWJ01000001">
    <property type="protein sequence ID" value="SJZ51003.1"/>
    <property type="molecule type" value="Genomic_DNA"/>
</dbReference>
<evidence type="ECO:0000256" key="4">
    <source>
        <dbReference type="SAM" id="Phobius"/>
    </source>
</evidence>
<dbReference type="InterPro" id="IPR036259">
    <property type="entry name" value="MFS_trans_sf"/>
</dbReference>
<evidence type="ECO:0000256" key="1">
    <source>
        <dbReference type="ARBA" id="ARBA00022692"/>
    </source>
</evidence>
<dbReference type="PANTHER" id="PTHR23527:SF1">
    <property type="entry name" value="BLL3282 PROTEIN"/>
    <property type="match status" value="1"/>
</dbReference>
<evidence type="ECO:0000313" key="6">
    <source>
        <dbReference type="EMBL" id="SJZ51003.1"/>
    </source>
</evidence>
<dbReference type="STRING" id="225324.SAMN02745126_01416"/>
<evidence type="ECO:0000256" key="2">
    <source>
        <dbReference type="ARBA" id="ARBA00022989"/>
    </source>
</evidence>
<feature type="transmembrane region" description="Helical" evidence="4">
    <location>
        <begin position="126"/>
        <end position="149"/>
    </location>
</feature>
<evidence type="ECO:0000259" key="5">
    <source>
        <dbReference type="PROSITE" id="PS50850"/>
    </source>
</evidence>
<keyword evidence="7" id="KW-1185">Reference proteome</keyword>
<evidence type="ECO:0000313" key="7">
    <source>
        <dbReference type="Proteomes" id="UP000190092"/>
    </source>
</evidence>
<keyword evidence="3 4" id="KW-0472">Membrane</keyword>
<protein>
    <submittedName>
        <fullName evidence="6">Cyanate permease</fullName>
    </submittedName>
</protein>
<feature type="domain" description="Major facilitator superfamily (MFS) profile" evidence="5">
    <location>
        <begin position="5"/>
        <end position="390"/>
    </location>
</feature>
<feature type="transmembrane region" description="Helical" evidence="4">
    <location>
        <begin position="337"/>
        <end position="359"/>
    </location>
</feature>
<gene>
    <name evidence="6" type="ORF">SAMN02745126_01416</name>
</gene>
<dbReference type="Pfam" id="PF07690">
    <property type="entry name" value="MFS_1"/>
    <property type="match status" value="1"/>
</dbReference>
<keyword evidence="2 4" id="KW-1133">Transmembrane helix</keyword>
<feature type="transmembrane region" description="Helical" evidence="4">
    <location>
        <begin position="299"/>
        <end position="317"/>
    </location>
</feature>
<sequence>MKRAFIPVASMLAIQVMISLSVLSLSVMMPAVAKDLAIDPKLVGIFTAIIYAVAAVMALAAAGPILRLGAVRVCQAALLMAAIGLAFNAIALVGATVLAVACIGAAQGPINPASAHILAQRVPREYFGMVFSLKQTGVPIGFALAGLVFPWLLGWIGWRGASLTAAGAAVLAALLVEPLRPRLDVVSAGTRSPSGIWRSIRFVMAHDQLRVLGCSAFVYVVAQHTFTFYLVTYLYEHCGLSIAKAGALLSFSQLFGTGVRLVSGGMGDRFPRILLLGWTGIGMTAGSIAVGLLSETTPFWLIALAVIGYGSVVISWNGTSQAEFAHLSPPGEAAAVAAVQTALAFSGAVFGPPLFALIASQISYRMAFFAVAACVLAAGIWQIIVGRRVIVPA</sequence>
<dbReference type="RefSeq" id="WP_085933048.1">
    <property type="nucleotide sequence ID" value="NZ_FUWJ01000001.1"/>
</dbReference>
<feature type="transmembrane region" description="Helical" evidence="4">
    <location>
        <begin position="78"/>
        <end position="106"/>
    </location>
</feature>
<dbReference type="InterPro" id="IPR011701">
    <property type="entry name" value="MFS"/>
</dbReference>
<dbReference type="OrthoDB" id="7488909at2"/>
<feature type="transmembrane region" description="Helical" evidence="4">
    <location>
        <begin position="273"/>
        <end position="292"/>
    </location>
</feature>
<dbReference type="PANTHER" id="PTHR23527">
    <property type="entry name" value="BLL3282 PROTEIN"/>
    <property type="match status" value="1"/>
</dbReference>
<dbReference type="PROSITE" id="PS50850">
    <property type="entry name" value="MFS"/>
    <property type="match status" value="1"/>
</dbReference>